<sequence length="181" mass="19694">MTGRTAYLFEAPTQVQPSNKYVRKGDILYGEDEGNGLVRTRFQNPDGAVSTGWVKRHALQPLPEATPAPLMAPARRASPLARRAATTPSPASTEPSAPVPAVGARVHTLPGGLATAVVRVAKSYFFNSATLSQPETRKAHCVRGDQVQLIQEGGEAVYVRFTNWEHVTTTGWMRKDALDYH</sequence>
<evidence type="ECO:0000256" key="1">
    <source>
        <dbReference type="SAM" id="MobiDB-lite"/>
    </source>
</evidence>
<feature type="compositionally biased region" description="Low complexity" evidence="1">
    <location>
        <begin position="65"/>
        <end position="99"/>
    </location>
</feature>
<geneLocation type="plasmid" evidence="2 3">
    <name>unnamed3</name>
</geneLocation>
<evidence type="ECO:0000313" key="3">
    <source>
        <dbReference type="Proteomes" id="UP000830401"/>
    </source>
</evidence>
<gene>
    <name evidence="2" type="ORF">MUN86_25635</name>
</gene>
<dbReference type="Proteomes" id="UP000830401">
    <property type="component" value="Plasmid unnamed3"/>
</dbReference>
<dbReference type="EMBL" id="CP095064">
    <property type="protein sequence ID" value="UOQ69104.1"/>
    <property type="molecule type" value="Genomic_DNA"/>
</dbReference>
<keyword evidence="2" id="KW-0614">Plasmid</keyword>
<evidence type="ECO:0000313" key="2">
    <source>
        <dbReference type="EMBL" id="UOQ69104.1"/>
    </source>
</evidence>
<feature type="region of interest" description="Disordered" evidence="1">
    <location>
        <begin position="64"/>
        <end position="99"/>
    </location>
</feature>
<reference evidence="2" key="1">
    <citation type="submission" date="2022-04" db="EMBL/GenBank/DDBJ databases">
        <title>Hymenobacter sp. isolated from the air.</title>
        <authorList>
            <person name="Won M."/>
            <person name="Lee C.-M."/>
            <person name="Woen H.-Y."/>
            <person name="Kwon S.-W."/>
        </authorList>
    </citation>
    <scope>NUCLEOTIDE SEQUENCE</scope>
    <source>
        <strain evidence="2">5420S-77</strain>
        <plasmid evidence="2">unnamed3</plasmid>
    </source>
</reference>
<proteinExistence type="predicted"/>
<organism evidence="2 3">
    <name type="scientific">Hymenobacter volaticus</name>
    <dbReference type="NCBI Taxonomy" id="2932254"/>
    <lineage>
        <taxon>Bacteria</taxon>
        <taxon>Pseudomonadati</taxon>
        <taxon>Bacteroidota</taxon>
        <taxon>Cytophagia</taxon>
        <taxon>Cytophagales</taxon>
        <taxon>Hymenobacteraceae</taxon>
        <taxon>Hymenobacter</taxon>
    </lineage>
</organism>
<keyword evidence="3" id="KW-1185">Reference proteome</keyword>
<protein>
    <recommendedName>
        <fullName evidence="4">SH3 domain-containing protein</fullName>
    </recommendedName>
</protein>
<evidence type="ECO:0008006" key="4">
    <source>
        <dbReference type="Google" id="ProtNLM"/>
    </source>
</evidence>
<accession>A0ABY4GE06</accession>
<name>A0ABY4GE06_9BACT</name>
<dbReference type="RefSeq" id="WP_245126858.1">
    <property type="nucleotide sequence ID" value="NZ_CP095064.1"/>
</dbReference>